<dbReference type="Proteomes" id="UP001500622">
    <property type="component" value="Unassembled WGS sequence"/>
</dbReference>
<keyword evidence="2" id="KW-1185">Reference proteome</keyword>
<evidence type="ECO:0000313" key="2">
    <source>
        <dbReference type="Proteomes" id="UP001500622"/>
    </source>
</evidence>
<evidence type="ECO:0000313" key="1">
    <source>
        <dbReference type="EMBL" id="GAA4428620.1"/>
    </source>
</evidence>
<name>A0ABP8LI36_9MICO</name>
<organism evidence="1 2">
    <name type="scientific">Georgenia halophila</name>
    <dbReference type="NCBI Taxonomy" id="620889"/>
    <lineage>
        <taxon>Bacteria</taxon>
        <taxon>Bacillati</taxon>
        <taxon>Actinomycetota</taxon>
        <taxon>Actinomycetes</taxon>
        <taxon>Micrococcales</taxon>
        <taxon>Bogoriellaceae</taxon>
        <taxon>Georgenia</taxon>
    </lineage>
</organism>
<protein>
    <submittedName>
        <fullName evidence="1">Uncharacterized protein</fullName>
    </submittedName>
</protein>
<gene>
    <name evidence="1" type="ORF">GCM10023169_29960</name>
</gene>
<comment type="caution">
    <text evidence="1">The sequence shown here is derived from an EMBL/GenBank/DDBJ whole genome shotgun (WGS) entry which is preliminary data.</text>
</comment>
<reference evidence="2" key="1">
    <citation type="journal article" date="2019" name="Int. J. Syst. Evol. Microbiol.">
        <title>The Global Catalogue of Microorganisms (GCM) 10K type strain sequencing project: providing services to taxonomists for standard genome sequencing and annotation.</title>
        <authorList>
            <consortium name="The Broad Institute Genomics Platform"/>
            <consortium name="The Broad Institute Genome Sequencing Center for Infectious Disease"/>
            <person name="Wu L."/>
            <person name="Ma J."/>
        </authorList>
    </citation>
    <scope>NUCLEOTIDE SEQUENCE [LARGE SCALE GENOMIC DNA]</scope>
    <source>
        <strain evidence="2">JCM 17810</strain>
    </source>
</reference>
<dbReference type="EMBL" id="BAABGN010000012">
    <property type="protein sequence ID" value="GAA4428620.1"/>
    <property type="molecule type" value="Genomic_DNA"/>
</dbReference>
<accession>A0ABP8LI36</accession>
<proteinExistence type="predicted"/>
<sequence>MSLGYVLRADPGKPWSVTWPGLTDENPFLAAGDGLKAECHRLTAVGGSGDLDEDRRMCPIRAWGRRGDQKVAVAQILDTFSQCGQRVPHAAMYRTPVRHWLWVRRPAARSLDEHPGE</sequence>